<dbReference type="Proteomes" id="UP000266313">
    <property type="component" value="Chromosome"/>
</dbReference>
<keyword evidence="5" id="KW-0067">ATP-binding</keyword>
<dbReference type="SUPFAM" id="SSF52540">
    <property type="entry name" value="P-loop containing nucleoside triphosphate hydrolases"/>
    <property type="match status" value="1"/>
</dbReference>
<dbReference type="AlphaFoldDB" id="A0A250KRF7"/>
<feature type="domain" description="Bacterial type II secretion system protein E" evidence="6">
    <location>
        <begin position="390"/>
        <end position="404"/>
    </location>
</feature>
<accession>A0A250KRF7</accession>
<evidence type="ECO:0000313" key="7">
    <source>
        <dbReference type="EMBL" id="BBA34240.1"/>
    </source>
</evidence>
<evidence type="ECO:0000256" key="3">
    <source>
        <dbReference type="ARBA" id="ARBA00022490"/>
    </source>
</evidence>
<dbReference type="Gene3D" id="3.30.300.160">
    <property type="entry name" value="Type II secretion system, protein E, N-terminal domain"/>
    <property type="match status" value="1"/>
</dbReference>
<dbReference type="Pfam" id="PF00437">
    <property type="entry name" value="T2SSE"/>
    <property type="match status" value="1"/>
</dbReference>
<dbReference type="KEGG" id="mmai:sS8_2288"/>
<dbReference type="GO" id="GO:0005524">
    <property type="term" value="F:ATP binding"/>
    <property type="evidence" value="ECO:0007669"/>
    <property type="project" value="UniProtKB-KW"/>
</dbReference>
<dbReference type="GO" id="GO:0016887">
    <property type="term" value="F:ATP hydrolysis activity"/>
    <property type="evidence" value="ECO:0007669"/>
    <property type="project" value="InterPro"/>
</dbReference>
<keyword evidence="4" id="KW-0547">Nucleotide-binding</keyword>
<comment type="subcellular location">
    <subcellularLocation>
        <location evidence="1">Cytoplasm</location>
    </subcellularLocation>
</comment>
<dbReference type="NCBIfam" id="TIGR02538">
    <property type="entry name" value="type_IV_pilB"/>
    <property type="match status" value="1"/>
</dbReference>
<dbReference type="InterPro" id="IPR001482">
    <property type="entry name" value="T2SS/T4SS_dom"/>
</dbReference>
<dbReference type="GO" id="GO:0005737">
    <property type="term" value="C:cytoplasm"/>
    <property type="evidence" value="ECO:0007669"/>
    <property type="project" value="UniProtKB-SubCell"/>
</dbReference>
<dbReference type="PANTHER" id="PTHR30258:SF1">
    <property type="entry name" value="PROTEIN TRANSPORT PROTEIN HOFB HOMOLOG"/>
    <property type="match status" value="1"/>
</dbReference>
<comment type="similarity">
    <text evidence="2">Belongs to the GSP E family.</text>
</comment>
<organism evidence="7 8">
    <name type="scientific">Methylocaldum marinum</name>
    <dbReference type="NCBI Taxonomy" id="1432792"/>
    <lineage>
        <taxon>Bacteria</taxon>
        <taxon>Pseudomonadati</taxon>
        <taxon>Pseudomonadota</taxon>
        <taxon>Gammaproteobacteria</taxon>
        <taxon>Methylococcales</taxon>
        <taxon>Methylococcaceae</taxon>
        <taxon>Methylocaldum</taxon>
    </lineage>
</organism>
<name>A0A250KRF7_9GAMM</name>
<dbReference type="RefSeq" id="WP_119629689.1">
    <property type="nucleotide sequence ID" value="NZ_AP017928.1"/>
</dbReference>
<dbReference type="Pfam" id="PF05157">
    <property type="entry name" value="MshEN"/>
    <property type="match status" value="1"/>
</dbReference>
<sequence>MAITATKLQLSGLAKSLVKEGLLTEADAQFHLDEALSKKNHFVSYLVSNQILDDLSIACVASKEYGIPLFDLDVMSLEMLPIRAVSEKLIRQHHVLPLFKRGNRLFLGVADPTNLQALDEIKFHTRCSTECVIVEEGKLARVIDQALEAADTSFKDLVDADLDNLRITGGDEIEPASEGETPDVDDAPIVRLVNKILLDAIKKGASDIHFEPYEKTFRVRFRHDGMLHEITNLPVNLSGRVSARLKVMSRMDIADRRIPQDGRIKMALSRTRAIDFRVNTCPTLFGEKIVLRILDPTAAQIGIEKLGFEPEQQQNFLNAINKPYGMILVTGPTGSGKTVSLYTGLNLLNTADRNISTAEDPVEITVPGINQVNVNLKTGLTFAESLRAFLRQDPDVIMVGEIRDLETAEIAVKAAQTGHLVLSTLHTNDAPQTLNRLMQMGIPAFNIASSVLLIMAQRLARRLCEHCKKEEDLPPEVLLEAGFREEEIGTFTVFGPVGCDRCVKGYKGRVGIYQVMPISESINRIILEGGNVLQLGAQAKREGVADLRESGLRKIKAGITSLEEIDRVTRE</sequence>
<dbReference type="InterPro" id="IPR007831">
    <property type="entry name" value="T2SS_GspE_N"/>
</dbReference>
<evidence type="ECO:0000256" key="2">
    <source>
        <dbReference type="ARBA" id="ARBA00006611"/>
    </source>
</evidence>
<dbReference type="CDD" id="cd01129">
    <property type="entry name" value="PulE-GspE-like"/>
    <property type="match status" value="1"/>
</dbReference>
<evidence type="ECO:0000256" key="5">
    <source>
        <dbReference type="ARBA" id="ARBA00022840"/>
    </source>
</evidence>
<reference evidence="7 8" key="1">
    <citation type="submission" date="2016-12" db="EMBL/GenBank/DDBJ databases">
        <title>Genome sequencing of Methylocaldum marinum.</title>
        <authorList>
            <person name="Takeuchi M."/>
            <person name="Kamagata Y."/>
            <person name="Hiraoka S."/>
            <person name="Oshima K."/>
            <person name="Hattori M."/>
            <person name="Iwasaki W."/>
        </authorList>
    </citation>
    <scope>NUCLEOTIDE SEQUENCE [LARGE SCALE GENOMIC DNA]</scope>
    <source>
        <strain evidence="7 8">S8</strain>
    </source>
</reference>
<proteinExistence type="inferred from homology"/>
<dbReference type="OrthoDB" id="9804785at2"/>
<protein>
    <submittedName>
        <fullName evidence="7">Type IV pilus assembly protein PilB</fullName>
    </submittedName>
</protein>
<evidence type="ECO:0000256" key="1">
    <source>
        <dbReference type="ARBA" id="ARBA00004496"/>
    </source>
</evidence>
<dbReference type="InterPro" id="IPR013374">
    <property type="entry name" value="ATPase_typ4_pilus-assembl_PilB"/>
</dbReference>
<dbReference type="FunFam" id="3.30.450.90:FF:000001">
    <property type="entry name" value="Type II secretion system ATPase GspE"/>
    <property type="match status" value="1"/>
</dbReference>
<keyword evidence="8" id="KW-1185">Reference proteome</keyword>
<dbReference type="PANTHER" id="PTHR30258">
    <property type="entry name" value="TYPE II SECRETION SYSTEM PROTEIN GSPE-RELATED"/>
    <property type="match status" value="1"/>
</dbReference>
<evidence type="ECO:0000259" key="6">
    <source>
        <dbReference type="PROSITE" id="PS00662"/>
    </source>
</evidence>
<dbReference type="EMBL" id="AP017928">
    <property type="protein sequence ID" value="BBA34240.1"/>
    <property type="molecule type" value="Genomic_DNA"/>
</dbReference>
<dbReference type="InterPro" id="IPR037257">
    <property type="entry name" value="T2SS_E_N_sf"/>
</dbReference>
<dbReference type="FunFam" id="3.40.50.300:FF:000398">
    <property type="entry name" value="Type IV pilus assembly ATPase PilB"/>
    <property type="match status" value="1"/>
</dbReference>
<dbReference type="PROSITE" id="PS00662">
    <property type="entry name" value="T2SP_E"/>
    <property type="match status" value="1"/>
</dbReference>
<dbReference type="GO" id="GO:0005886">
    <property type="term" value="C:plasma membrane"/>
    <property type="evidence" value="ECO:0007669"/>
    <property type="project" value="TreeGrafter"/>
</dbReference>
<evidence type="ECO:0000313" key="8">
    <source>
        <dbReference type="Proteomes" id="UP000266313"/>
    </source>
</evidence>
<gene>
    <name evidence="7" type="ORF">sS8_2288</name>
</gene>
<evidence type="ECO:0000256" key="4">
    <source>
        <dbReference type="ARBA" id="ARBA00022741"/>
    </source>
</evidence>
<keyword evidence="3" id="KW-0963">Cytoplasm</keyword>
<dbReference type="Gene3D" id="3.40.50.300">
    <property type="entry name" value="P-loop containing nucleotide triphosphate hydrolases"/>
    <property type="match status" value="1"/>
</dbReference>
<dbReference type="Gene3D" id="3.30.450.90">
    <property type="match status" value="1"/>
</dbReference>
<dbReference type="SUPFAM" id="SSF160246">
    <property type="entry name" value="EspE N-terminal domain-like"/>
    <property type="match status" value="1"/>
</dbReference>
<dbReference type="GO" id="GO:0009297">
    <property type="term" value="P:pilus assembly"/>
    <property type="evidence" value="ECO:0007669"/>
    <property type="project" value="InterPro"/>
</dbReference>
<dbReference type="InterPro" id="IPR027417">
    <property type="entry name" value="P-loop_NTPase"/>
</dbReference>